<dbReference type="AlphaFoldDB" id="A0A517VU64"/>
<protein>
    <submittedName>
        <fullName evidence="4">FG-GAP repeat protein</fullName>
    </submittedName>
</protein>
<keyword evidence="1" id="KW-0732">Signal</keyword>
<dbReference type="PANTHER" id="PTHR16026:SF0">
    <property type="entry name" value="CARTILAGE ACIDIC PROTEIN 1"/>
    <property type="match status" value="1"/>
</dbReference>
<feature type="domain" description="ASPIC/UnbV" evidence="3">
    <location>
        <begin position="523"/>
        <end position="584"/>
    </location>
</feature>
<gene>
    <name evidence="4" type="ORF">V144x_19990</name>
</gene>
<dbReference type="PANTHER" id="PTHR16026">
    <property type="entry name" value="CARTILAGE ACIDIC PROTEIN 1"/>
    <property type="match status" value="1"/>
</dbReference>
<proteinExistence type="predicted"/>
<dbReference type="InterPro" id="IPR011519">
    <property type="entry name" value="UnbV_ASPIC"/>
</dbReference>
<reference evidence="4 5" key="1">
    <citation type="submission" date="2019-03" db="EMBL/GenBank/DDBJ databases">
        <title>Deep-cultivation of Planctomycetes and their phenomic and genomic characterization uncovers novel biology.</title>
        <authorList>
            <person name="Wiegand S."/>
            <person name="Jogler M."/>
            <person name="Boedeker C."/>
            <person name="Pinto D."/>
            <person name="Vollmers J."/>
            <person name="Rivas-Marin E."/>
            <person name="Kohn T."/>
            <person name="Peeters S.H."/>
            <person name="Heuer A."/>
            <person name="Rast P."/>
            <person name="Oberbeckmann S."/>
            <person name="Bunk B."/>
            <person name="Jeske O."/>
            <person name="Meyerdierks A."/>
            <person name="Storesund J.E."/>
            <person name="Kallscheuer N."/>
            <person name="Luecker S."/>
            <person name="Lage O.M."/>
            <person name="Pohl T."/>
            <person name="Merkel B.J."/>
            <person name="Hornburger P."/>
            <person name="Mueller R.-W."/>
            <person name="Bruemmer F."/>
            <person name="Labrenz M."/>
            <person name="Spormann A.M."/>
            <person name="Op den Camp H."/>
            <person name="Overmann J."/>
            <person name="Amann R."/>
            <person name="Jetten M.S.M."/>
            <person name="Mascher T."/>
            <person name="Medema M.H."/>
            <person name="Devos D.P."/>
            <person name="Kaster A.-K."/>
            <person name="Ovreas L."/>
            <person name="Rohde M."/>
            <person name="Galperin M.Y."/>
            <person name="Jogler C."/>
        </authorList>
    </citation>
    <scope>NUCLEOTIDE SEQUENCE [LARGE SCALE GENOMIC DNA]</scope>
    <source>
        <strain evidence="4 5">V144</strain>
    </source>
</reference>
<evidence type="ECO:0000313" key="5">
    <source>
        <dbReference type="Proteomes" id="UP000318704"/>
    </source>
</evidence>
<organism evidence="4 5">
    <name type="scientific">Gimesia aquarii</name>
    <dbReference type="NCBI Taxonomy" id="2527964"/>
    <lineage>
        <taxon>Bacteria</taxon>
        <taxon>Pseudomonadati</taxon>
        <taxon>Planctomycetota</taxon>
        <taxon>Planctomycetia</taxon>
        <taxon>Planctomycetales</taxon>
        <taxon>Planctomycetaceae</taxon>
        <taxon>Gimesia</taxon>
    </lineage>
</organism>
<evidence type="ECO:0000256" key="1">
    <source>
        <dbReference type="ARBA" id="ARBA00022729"/>
    </source>
</evidence>
<name>A0A517VU64_9PLAN</name>
<dbReference type="Gene3D" id="2.130.10.130">
    <property type="entry name" value="Integrin alpha, N-terminal"/>
    <property type="match status" value="3"/>
</dbReference>
<dbReference type="SUPFAM" id="SSF69318">
    <property type="entry name" value="Integrin alpha N-terminal domain"/>
    <property type="match status" value="1"/>
</dbReference>
<sequence length="593" mass="64896">MLDSQKGKFLFPLIVVLATLPVLGTGCSEQNSSLPNSNIKSSLPKTSSTTQEVNHSSLASPFQFTSIAKESGIDFIYYGNPSPQHYMVEQNGGGVAFFDFDCDGRLDIFFANGSHFDHPAEQAEEFHQLYRSAGLSSKKLDFDKVTAPAGLKKTGFGMGIACGDYDNDGFVDLYLCAYGKNSFWQNNGDGTFSDVTDQTKTGDEHWGTSAAFADLDGDGNLDLYVTNYVEYSRNDPPCYTTLNSQRLKISCGPIGRIAQPDVLYKNLGDGTFSDESAQSGITQPAAGKGLAVQIVDLDNDGLLDIFVANDTTDNFFFRNSGELHFEEQGLIQGVAVGDNGLPQSSMGIACADFNKNGHFDLFITNFENSPNDFYEQIEPGIFLASNSRLGLDTASRPMLAFGTVAADFNLDQWPDLFIANGHIWDLNRQKTEHEYEMTQQLYLNQSGTRFVDVSSNSGSYFKEKFLGRAVAVGDVDNDGDSDLVTSHEIKPAALLRNDSSRAGKSLRIKLIGVKEARQPLGITIKVFIDKDKQIFNVPAGGSFQSSNDPRVLVPIDKATSIDRITVSWPSGQNEHWKNIPVREELILVEGTAK</sequence>
<evidence type="ECO:0000313" key="4">
    <source>
        <dbReference type="EMBL" id="QDT96541.1"/>
    </source>
</evidence>
<dbReference type="InterPro" id="IPR013517">
    <property type="entry name" value="FG-GAP"/>
</dbReference>
<evidence type="ECO:0000259" key="3">
    <source>
        <dbReference type="Pfam" id="PF07593"/>
    </source>
</evidence>
<feature type="region of interest" description="Disordered" evidence="2">
    <location>
        <begin position="29"/>
        <end position="54"/>
    </location>
</feature>
<dbReference type="Pfam" id="PF13517">
    <property type="entry name" value="FG-GAP_3"/>
    <property type="match status" value="3"/>
</dbReference>
<evidence type="ECO:0000256" key="2">
    <source>
        <dbReference type="SAM" id="MobiDB-lite"/>
    </source>
</evidence>
<dbReference type="Pfam" id="PF07593">
    <property type="entry name" value="UnbV_ASPIC"/>
    <property type="match status" value="1"/>
</dbReference>
<dbReference type="EMBL" id="CP037920">
    <property type="protein sequence ID" value="QDT96541.1"/>
    <property type="molecule type" value="Genomic_DNA"/>
</dbReference>
<dbReference type="KEGG" id="gaw:V144x_19990"/>
<accession>A0A517VU64</accession>
<dbReference type="Proteomes" id="UP000318704">
    <property type="component" value="Chromosome"/>
</dbReference>
<dbReference type="PROSITE" id="PS51257">
    <property type="entry name" value="PROKAR_LIPOPROTEIN"/>
    <property type="match status" value="1"/>
</dbReference>
<dbReference type="InterPro" id="IPR027039">
    <property type="entry name" value="Crtac1"/>
</dbReference>
<dbReference type="InterPro" id="IPR028994">
    <property type="entry name" value="Integrin_alpha_N"/>
</dbReference>